<feature type="transmembrane region" description="Helical" evidence="1">
    <location>
        <begin position="51"/>
        <end position="74"/>
    </location>
</feature>
<keyword evidence="1" id="KW-0472">Membrane</keyword>
<dbReference type="Pfam" id="PF18895">
    <property type="entry name" value="T4SS_pilin"/>
    <property type="match status" value="1"/>
</dbReference>
<keyword evidence="1" id="KW-1133">Transmembrane helix</keyword>
<dbReference type="HOGENOM" id="CLU_167439_0_0_9"/>
<dbReference type="InterPro" id="IPR043993">
    <property type="entry name" value="T4SS_pilin"/>
</dbReference>
<keyword evidence="1" id="KW-0812">Transmembrane</keyword>
<proteinExistence type="predicted"/>
<feature type="transmembrane region" description="Helical" evidence="1">
    <location>
        <begin position="90"/>
        <end position="114"/>
    </location>
</feature>
<dbReference type="EMBL" id="CP000612">
    <property type="protein sequence ID" value="ABO49463.1"/>
    <property type="molecule type" value="Genomic_DNA"/>
</dbReference>
<dbReference type="KEGG" id="drm:Dred_0927"/>
<name>A4J310_DESRM</name>
<evidence type="ECO:0008006" key="5">
    <source>
        <dbReference type="Google" id="ProtNLM"/>
    </source>
</evidence>
<dbReference type="Proteomes" id="UP000001556">
    <property type="component" value="Chromosome"/>
</dbReference>
<protein>
    <recommendedName>
        <fullName evidence="5">TrbC/VIRB2 family protein</fullName>
    </recommendedName>
</protein>
<evidence type="ECO:0000313" key="4">
    <source>
        <dbReference type="Proteomes" id="UP000001556"/>
    </source>
</evidence>
<keyword evidence="4" id="KW-1185">Reference proteome</keyword>
<gene>
    <name evidence="3" type="ordered locus">Dred_0927</name>
</gene>
<dbReference type="STRING" id="349161.Dred_0927"/>
<evidence type="ECO:0000256" key="1">
    <source>
        <dbReference type="SAM" id="Phobius"/>
    </source>
</evidence>
<accession>A4J310</accession>
<organism evidence="3 4">
    <name type="scientific">Desulforamulus reducens (strain ATCC BAA-1160 / DSM 100696 / MI-1)</name>
    <name type="common">Desulfotomaculum reducens</name>
    <dbReference type="NCBI Taxonomy" id="349161"/>
    <lineage>
        <taxon>Bacteria</taxon>
        <taxon>Bacillati</taxon>
        <taxon>Bacillota</taxon>
        <taxon>Clostridia</taxon>
        <taxon>Eubacteriales</taxon>
        <taxon>Peptococcaceae</taxon>
        <taxon>Desulforamulus</taxon>
    </lineage>
</organism>
<feature type="chain" id="PRO_5002670760" description="TrbC/VIRB2 family protein" evidence="2">
    <location>
        <begin position="28"/>
        <end position="118"/>
    </location>
</feature>
<dbReference type="AlphaFoldDB" id="A4J310"/>
<sequence length="118" mass="12413">MVKMKKDKILILFSIMAILALATPCFADPANPDITTGLGNVDAKTLADKILKIFIGIGALSGVVATAMLIFLGFKLKGGENARMKAKEHILYVFIGLGVVALSVVFVGFAAFLIKGAT</sequence>
<reference evidence="3 4" key="1">
    <citation type="submission" date="2007-03" db="EMBL/GenBank/DDBJ databases">
        <title>Complete sequence of Desulfotomaculum reducens MI-1.</title>
        <authorList>
            <consortium name="US DOE Joint Genome Institute"/>
            <person name="Copeland A."/>
            <person name="Lucas S."/>
            <person name="Lapidus A."/>
            <person name="Barry K."/>
            <person name="Detter J.C."/>
            <person name="Glavina del Rio T."/>
            <person name="Hammon N."/>
            <person name="Israni S."/>
            <person name="Dalin E."/>
            <person name="Tice H."/>
            <person name="Pitluck S."/>
            <person name="Sims D."/>
            <person name="Brettin T."/>
            <person name="Bruce D."/>
            <person name="Han C."/>
            <person name="Tapia R."/>
            <person name="Schmutz J."/>
            <person name="Larimer F."/>
            <person name="Land M."/>
            <person name="Hauser L."/>
            <person name="Kyrpides N."/>
            <person name="Kim E."/>
            <person name="Tebo B.M."/>
            <person name="Richardson P."/>
        </authorList>
    </citation>
    <scope>NUCLEOTIDE SEQUENCE [LARGE SCALE GENOMIC DNA]</scope>
    <source>
        <strain evidence="3 4">MI-1</strain>
    </source>
</reference>
<evidence type="ECO:0000313" key="3">
    <source>
        <dbReference type="EMBL" id="ABO49463.1"/>
    </source>
</evidence>
<evidence type="ECO:0000256" key="2">
    <source>
        <dbReference type="SAM" id="SignalP"/>
    </source>
</evidence>
<feature type="signal peptide" evidence="2">
    <location>
        <begin position="1"/>
        <end position="27"/>
    </location>
</feature>
<keyword evidence="2" id="KW-0732">Signal</keyword>